<reference evidence="1 2" key="1">
    <citation type="journal article" date="2018" name="Biotechnol. Biofuels">
        <title>Integrative visual omics of the white-rot fungus Polyporus brumalis exposes the biotechnological potential of its oxidative enzymes for delignifying raw plant biomass.</title>
        <authorList>
            <person name="Miyauchi S."/>
            <person name="Rancon A."/>
            <person name="Drula E."/>
            <person name="Hage H."/>
            <person name="Chaduli D."/>
            <person name="Favel A."/>
            <person name="Grisel S."/>
            <person name="Henrissat B."/>
            <person name="Herpoel-Gimbert I."/>
            <person name="Ruiz-Duenas F.J."/>
            <person name="Chevret D."/>
            <person name="Hainaut M."/>
            <person name="Lin J."/>
            <person name="Wang M."/>
            <person name="Pangilinan J."/>
            <person name="Lipzen A."/>
            <person name="Lesage-Meessen L."/>
            <person name="Navarro D."/>
            <person name="Riley R."/>
            <person name="Grigoriev I.V."/>
            <person name="Zhou S."/>
            <person name="Raouche S."/>
            <person name="Rosso M.N."/>
        </authorList>
    </citation>
    <scope>NUCLEOTIDE SEQUENCE [LARGE SCALE GENOMIC DNA]</scope>
    <source>
        <strain evidence="1 2">BRFM 1820</strain>
    </source>
</reference>
<evidence type="ECO:0000313" key="2">
    <source>
        <dbReference type="Proteomes" id="UP000256964"/>
    </source>
</evidence>
<name>A0A371D0H1_9APHY</name>
<organism evidence="1 2">
    <name type="scientific">Lentinus brumalis</name>
    <dbReference type="NCBI Taxonomy" id="2498619"/>
    <lineage>
        <taxon>Eukaryota</taxon>
        <taxon>Fungi</taxon>
        <taxon>Dikarya</taxon>
        <taxon>Basidiomycota</taxon>
        <taxon>Agaricomycotina</taxon>
        <taxon>Agaricomycetes</taxon>
        <taxon>Polyporales</taxon>
        <taxon>Polyporaceae</taxon>
        <taxon>Lentinus</taxon>
    </lineage>
</organism>
<sequence length="124" mass="13827">MLSMLAASWSHILVRGHRIRMHPGLPSTRSFSLPRILVCSSYCIWRHPIPSSLAHTIPKARHDCDGMYICTSTISPFLRIRTVFCVCVCESALSINPQASVPVDLHAWLTCSLHPDRSSARSDS</sequence>
<protein>
    <submittedName>
        <fullName evidence="1">Uncharacterized protein</fullName>
    </submittedName>
</protein>
<dbReference type="AlphaFoldDB" id="A0A371D0H1"/>
<evidence type="ECO:0000313" key="1">
    <source>
        <dbReference type="EMBL" id="RDX46033.1"/>
    </source>
</evidence>
<dbReference type="Proteomes" id="UP000256964">
    <property type="component" value="Unassembled WGS sequence"/>
</dbReference>
<dbReference type="EMBL" id="KZ857431">
    <property type="protein sequence ID" value="RDX46033.1"/>
    <property type="molecule type" value="Genomic_DNA"/>
</dbReference>
<keyword evidence="2" id="KW-1185">Reference proteome</keyword>
<proteinExistence type="predicted"/>
<gene>
    <name evidence="1" type="ORF">OH76DRAFT_906076</name>
</gene>
<accession>A0A371D0H1</accession>